<dbReference type="EC" id="2.4.1.-" evidence="10"/>
<keyword evidence="5 10" id="KW-0812">Transmembrane</keyword>
<dbReference type="STRING" id="51511.ENSCSAVP00000010358"/>
<evidence type="ECO:0000256" key="2">
    <source>
        <dbReference type="ARBA" id="ARBA00008661"/>
    </source>
</evidence>
<dbReference type="GeneTree" id="ENSGT00940000163442"/>
<keyword evidence="7 10" id="KW-1133">Transmembrane helix</keyword>
<sequence length="339" mass="39920">MGTKFLFMATIVFMGSISYMMIAILLPIHNRHTHDYLMLDYVDVRPPNTYLREPWRLLKRMCFNEACSKEKKANWTLVTFIKSKVDNFKRRELMRKTWPSINFLNGARFETVFLLGKTEDKVTIALLDEEHERYGDLLQFSGPDEYDKMPYKVLSGMEWATYNLDKDFLYGSADDDFLVNIETLVENVTAILNWTKWEALQNGTFDYRDRVPLMCMFVKGEAEQPMRNPGLKWYVSFDEYRPLIYPPYCHGGLYVTSVPVATRLWNESRTAPMLRLDDVWITGILRRRMNFSDDLVYKMPKLAKHFGTVNEKVTKVMTAEWETMFESFENKSTLCTCVL</sequence>
<reference evidence="12" key="1">
    <citation type="submission" date="2003-08" db="EMBL/GenBank/DDBJ databases">
        <authorList>
            <person name="Birren B."/>
            <person name="Nusbaum C."/>
            <person name="Abebe A."/>
            <person name="Abouelleil A."/>
            <person name="Adekoya E."/>
            <person name="Ait-zahra M."/>
            <person name="Allen N."/>
            <person name="Allen T."/>
            <person name="An P."/>
            <person name="Anderson M."/>
            <person name="Anderson S."/>
            <person name="Arachchi H."/>
            <person name="Armbruster J."/>
            <person name="Bachantsang P."/>
            <person name="Baldwin J."/>
            <person name="Barry A."/>
            <person name="Bayul T."/>
            <person name="Blitshsteyn B."/>
            <person name="Bloom T."/>
            <person name="Blye J."/>
            <person name="Boguslavskiy L."/>
            <person name="Borowsky M."/>
            <person name="Boukhgalter B."/>
            <person name="Brunache A."/>
            <person name="Butler J."/>
            <person name="Calixte N."/>
            <person name="Calvo S."/>
            <person name="Camarata J."/>
            <person name="Campo K."/>
            <person name="Chang J."/>
            <person name="Cheshatsang Y."/>
            <person name="Citroen M."/>
            <person name="Collymore A."/>
            <person name="Considine T."/>
            <person name="Cook A."/>
            <person name="Cooke P."/>
            <person name="Corum B."/>
            <person name="Cuomo C."/>
            <person name="David R."/>
            <person name="Dawoe T."/>
            <person name="Degray S."/>
            <person name="Dodge S."/>
            <person name="Dooley K."/>
            <person name="Dorje P."/>
            <person name="Dorjee K."/>
            <person name="Dorris L."/>
            <person name="Duffey N."/>
            <person name="Dupes A."/>
            <person name="Elkins T."/>
            <person name="Engels R."/>
            <person name="Erickson J."/>
            <person name="Farina A."/>
            <person name="Faro S."/>
            <person name="Ferreira P."/>
            <person name="Fischer H."/>
            <person name="Fitzgerald M."/>
            <person name="Foley K."/>
            <person name="Gage D."/>
            <person name="Galagan J."/>
            <person name="Gearin G."/>
            <person name="Gnerre S."/>
            <person name="Gnirke A."/>
            <person name="Goyette A."/>
            <person name="Graham J."/>
            <person name="Grandbois E."/>
            <person name="Gyaltsen K."/>
            <person name="Hafez N."/>
            <person name="Hagopian D."/>
            <person name="Hagos B."/>
            <person name="Hall J."/>
            <person name="Hatcher B."/>
            <person name="Heller A."/>
            <person name="Higgins H."/>
            <person name="Honan T."/>
            <person name="Horn A."/>
            <person name="Houde N."/>
            <person name="Hughes L."/>
            <person name="Hulme W."/>
            <person name="Husby E."/>
            <person name="Iliev I."/>
            <person name="Jaffe D."/>
            <person name="Jones C."/>
            <person name="Kamal M."/>
            <person name="Kamat A."/>
            <person name="Kamvysselis M."/>
            <person name="Karlsson E."/>
            <person name="Kells C."/>
            <person name="Kieu A."/>
            <person name="Kisner P."/>
            <person name="Kodira C."/>
            <person name="Kulbokas E."/>
            <person name="Labutti K."/>
            <person name="Lama D."/>
            <person name="Landers T."/>
            <person name="Leger J."/>
            <person name="Levine S."/>
            <person name="Lewis D."/>
            <person name="Lewis T."/>
            <person name="Lindblad-toh K."/>
            <person name="Liu X."/>
            <person name="Lokyitsang T."/>
            <person name="Lokyitsang Y."/>
            <person name="Lucien O."/>
            <person name="Lui A."/>
            <person name="Ma L.J."/>
            <person name="Mabbitt R."/>
            <person name="Macdonald J."/>
            <person name="Maclean C."/>
            <person name="Major J."/>
            <person name="Manning J."/>
            <person name="Marabella R."/>
            <person name="Maru K."/>
            <person name="Matthews C."/>
            <person name="Mauceli E."/>
            <person name="Mccarthy M."/>
            <person name="Mcdonough S."/>
            <person name="Mcghee T."/>
            <person name="Meldrim J."/>
            <person name="Meneus L."/>
            <person name="Mesirov J."/>
            <person name="Mihalev A."/>
            <person name="Mihova T."/>
            <person name="Mikkelsen T."/>
            <person name="Mlenga V."/>
            <person name="Moru K."/>
            <person name="Mozes J."/>
            <person name="Mulrain L."/>
            <person name="Munson G."/>
            <person name="Naylor J."/>
            <person name="Newes C."/>
            <person name="Nguyen C."/>
            <person name="Nguyen N."/>
            <person name="Nguyen T."/>
            <person name="Nicol R."/>
            <person name="Nielsen C."/>
            <person name="Nizzari M."/>
            <person name="Norbu C."/>
            <person name="Norbu N."/>
            <person name="O'donnell P."/>
            <person name="Okoawo O."/>
            <person name="O'leary S."/>
            <person name="Omotosho B."/>
            <person name="O'neill K."/>
            <person name="Osman S."/>
            <person name="Parker S."/>
            <person name="Perrin D."/>
            <person name="Phunkhang P."/>
            <person name="Piqani B."/>
            <person name="Purcell S."/>
            <person name="Rachupka T."/>
            <person name="Ramasamy U."/>
            <person name="Rameau R."/>
            <person name="Ray V."/>
            <person name="Raymond C."/>
            <person name="Retta R."/>
            <person name="Richardson S."/>
            <person name="Rise C."/>
            <person name="Rodriguez J."/>
            <person name="Rogers J."/>
            <person name="Rogov P."/>
            <person name="Rutman M."/>
            <person name="Schupbach R."/>
            <person name="Seaman C."/>
            <person name="Settipalli S."/>
            <person name="Sharpe T."/>
            <person name="Sheridan J."/>
            <person name="Sherpa N."/>
            <person name="Shi J."/>
            <person name="Smirnov S."/>
            <person name="Smith C."/>
            <person name="Sougnez C."/>
            <person name="Spencer B."/>
            <person name="Stalker J."/>
            <person name="Stange-thomann N."/>
            <person name="Stavropoulos S."/>
            <person name="Stetson K."/>
            <person name="Stone C."/>
            <person name="Stone S."/>
            <person name="Stubbs M."/>
            <person name="Talamas J."/>
            <person name="Tchuinga P."/>
            <person name="Tenzing P."/>
            <person name="Tesfaye S."/>
            <person name="Theodore J."/>
            <person name="Thoulutsang Y."/>
            <person name="Topham K."/>
            <person name="Towey S."/>
            <person name="Tsamla T."/>
            <person name="Tsomo N."/>
            <person name="Vallee D."/>
            <person name="Vassiliev H."/>
            <person name="Venkataraman V."/>
            <person name="Vinson J."/>
            <person name="Vo A."/>
            <person name="Wade C."/>
            <person name="Wang S."/>
            <person name="Wangchuk T."/>
            <person name="Wangdi T."/>
            <person name="Whittaker C."/>
            <person name="Wilkinson J."/>
            <person name="Wu Y."/>
            <person name="Wyman D."/>
            <person name="Yadav S."/>
            <person name="Yang S."/>
            <person name="Yang X."/>
            <person name="Yeager S."/>
            <person name="Yee E."/>
            <person name="Young G."/>
            <person name="Zainoun J."/>
            <person name="Zembeck L."/>
            <person name="Zimmer A."/>
            <person name="Zody M."/>
            <person name="Lander E."/>
        </authorList>
    </citation>
    <scope>NUCLEOTIDE SEQUENCE [LARGE SCALE GENOMIC DNA]</scope>
</reference>
<protein>
    <recommendedName>
        <fullName evidence="10">Hexosyltransferase</fullName>
        <ecNumber evidence="10">2.4.1.-</ecNumber>
    </recommendedName>
</protein>
<comment type="similarity">
    <text evidence="2 10">Belongs to the glycosyltransferase 31 family.</text>
</comment>
<keyword evidence="12" id="KW-1185">Reference proteome</keyword>
<evidence type="ECO:0000313" key="12">
    <source>
        <dbReference type="Proteomes" id="UP000007875"/>
    </source>
</evidence>
<evidence type="ECO:0000256" key="6">
    <source>
        <dbReference type="ARBA" id="ARBA00022968"/>
    </source>
</evidence>
<reference evidence="11" key="3">
    <citation type="submission" date="2025-09" db="UniProtKB">
        <authorList>
            <consortium name="Ensembl"/>
        </authorList>
    </citation>
    <scope>IDENTIFICATION</scope>
</reference>
<evidence type="ECO:0000256" key="4">
    <source>
        <dbReference type="ARBA" id="ARBA00022679"/>
    </source>
</evidence>
<name>H2YYE7_CIOSA</name>
<dbReference type="Pfam" id="PF01762">
    <property type="entry name" value="Galactosyl_T"/>
    <property type="match status" value="1"/>
</dbReference>
<dbReference type="GO" id="GO:0016758">
    <property type="term" value="F:hexosyltransferase activity"/>
    <property type="evidence" value="ECO:0007669"/>
    <property type="project" value="InterPro"/>
</dbReference>
<accession>H2YYE7</accession>
<dbReference type="GO" id="GO:0006493">
    <property type="term" value="P:protein O-linked glycosylation"/>
    <property type="evidence" value="ECO:0007669"/>
    <property type="project" value="TreeGrafter"/>
</dbReference>
<dbReference type="PANTHER" id="PTHR11214">
    <property type="entry name" value="BETA-1,3-N-ACETYLGLUCOSAMINYLTRANSFERASE"/>
    <property type="match status" value="1"/>
</dbReference>
<dbReference type="Proteomes" id="UP000007875">
    <property type="component" value="Unassembled WGS sequence"/>
</dbReference>
<dbReference type="eggNOG" id="KOG2287">
    <property type="taxonomic scope" value="Eukaryota"/>
</dbReference>
<evidence type="ECO:0000256" key="5">
    <source>
        <dbReference type="ARBA" id="ARBA00022692"/>
    </source>
</evidence>
<keyword evidence="6 10" id="KW-0735">Signal-anchor</keyword>
<keyword evidence="9 10" id="KW-0472">Membrane</keyword>
<dbReference type="InParanoid" id="H2YYE7"/>
<dbReference type="GO" id="GO:0000139">
    <property type="term" value="C:Golgi membrane"/>
    <property type="evidence" value="ECO:0007669"/>
    <property type="project" value="UniProtKB-SubCell"/>
</dbReference>
<dbReference type="InterPro" id="IPR002659">
    <property type="entry name" value="Glyco_trans_31"/>
</dbReference>
<keyword evidence="3 10" id="KW-0328">Glycosyltransferase</keyword>
<evidence type="ECO:0000313" key="11">
    <source>
        <dbReference type="Ensembl" id="ENSCSAVP00000010358.1"/>
    </source>
</evidence>
<keyword evidence="4" id="KW-0808">Transferase</keyword>
<organism evidence="11 12">
    <name type="scientific">Ciona savignyi</name>
    <name type="common">Pacific transparent sea squirt</name>
    <dbReference type="NCBI Taxonomy" id="51511"/>
    <lineage>
        <taxon>Eukaryota</taxon>
        <taxon>Metazoa</taxon>
        <taxon>Chordata</taxon>
        <taxon>Tunicata</taxon>
        <taxon>Ascidiacea</taxon>
        <taxon>Phlebobranchia</taxon>
        <taxon>Cionidae</taxon>
        <taxon>Ciona</taxon>
    </lineage>
</organism>
<dbReference type="AlphaFoldDB" id="H2YYE7"/>
<evidence type="ECO:0000256" key="10">
    <source>
        <dbReference type="RuleBase" id="RU363063"/>
    </source>
</evidence>
<dbReference type="FunFam" id="3.90.550.50:FF:000064">
    <property type="entry name" value="Hexosyltransferase"/>
    <property type="match status" value="1"/>
</dbReference>
<evidence type="ECO:0000256" key="9">
    <source>
        <dbReference type="ARBA" id="ARBA00023136"/>
    </source>
</evidence>
<evidence type="ECO:0000256" key="7">
    <source>
        <dbReference type="ARBA" id="ARBA00022989"/>
    </source>
</evidence>
<keyword evidence="8 10" id="KW-0333">Golgi apparatus</keyword>
<dbReference type="OMA" id="NDEEHLI"/>
<dbReference type="PANTHER" id="PTHR11214:SF283">
    <property type="entry name" value="N-ACETYLLACTOSAMINIDE BETA-1,3-N-ACETYLGLUCOSAMINYLTRANSFERASE 4-LIKE"/>
    <property type="match status" value="1"/>
</dbReference>
<dbReference type="Ensembl" id="ENSCSAVT00000010483.1">
    <property type="protein sequence ID" value="ENSCSAVP00000010358.1"/>
    <property type="gene ID" value="ENSCSAVG00000006096.1"/>
</dbReference>
<dbReference type="Gene3D" id="3.90.550.50">
    <property type="match status" value="1"/>
</dbReference>
<evidence type="ECO:0000256" key="8">
    <source>
        <dbReference type="ARBA" id="ARBA00023034"/>
    </source>
</evidence>
<proteinExistence type="inferred from homology"/>
<reference evidence="11" key="2">
    <citation type="submission" date="2025-08" db="UniProtKB">
        <authorList>
            <consortium name="Ensembl"/>
        </authorList>
    </citation>
    <scope>IDENTIFICATION</scope>
</reference>
<feature type="transmembrane region" description="Helical" evidence="10">
    <location>
        <begin position="6"/>
        <end position="28"/>
    </location>
</feature>
<comment type="subcellular location">
    <subcellularLocation>
        <location evidence="1 10">Golgi apparatus membrane</location>
        <topology evidence="1 10">Single-pass type II membrane protein</topology>
    </subcellularLocation>
</comment>
<evidence type="ECO:0000256" key="3">
    <source>
        <dbReference type="ARBA" id="ARBA00022676"/>
    </source>
</evidence>
<evidence type="ECO:0000256" key="1">
    <source>
        <dbReference type="ARBA" id="ARBA00004323"/>
    </source>
</evidence>